<comment type="pathway">
    <text evidence="3">Amino-acid biosynthesis; L-lysine biosynthesis via DAP pathway; DL-2,6-diaminopimelate from LL-2,6-diaminopimelate: step 1/1.</text>
</comment>
<proteinExistence type="inferred from homology"/>
<dbReference type="Gene3D" id="3.10.310.10">
    <property type="entry name" value="Diaminopimelate Epimerase, Chain A, domain 1"/>
    <property type="match status" value="2"/>
</dbReference>
<comment type="subcellular location">
    <subcellularLocation>
        <location evidence="3">Cytoplasm</location>
    </subcellularLocation>
</comment>
<comment type="function">
    <text evidence="3">Catalyzes the stereoinversion of LL-2,6-diaminopimelate (L,L-DAP) to meso-diaminopimelate (meso-DAP), a precursor of L-lysine.</text>
</comment>
<dbReference type="NCBIfam" id="TIGR00652">
    <property type="entry name" value="DapF"/>
    <property type="match status" value="1"/>
</dbReference>
<dbReference type="eggNOG" id="arCOG02255">
    <property type="taxonomic scope" value="Archaea"/>
</dbReference>
<dbReference type="PANTHER" id="PTHR31689:SF0">
    <property type="entry name" value="DIAMINOPIMELATE EPIMERASE"/>
    <property type="match status" value="1"/>
</dbReference>
<feature type="binding site" evidence="3">
    <location>
        <begin position="213"/>
        <end position="214"/>
    </location>
    <ligand>
        <name>substrate</name>
    </ligand>
</feature>
<organism evidence="5 6">
    <name type="scientific">Methanosphaerula palustris (strain ATCC BAA-1556 / DSM 19958 / E1-9c)</name>
    <dbReference type="NCBI Taxonomy" id="521011"/>
    <lineage>
        <taxon>Archaea</taxon>
        <taxon>Methanobacteriati</taxon>
        <taxon>Methanobacteriota</taxon>
        <taxon>Stenosarchaea group</taxon>
        <taxon>Methanomicrobia</taxon>
        <taxon>Methanomicrobiales</taxon>
        <taxon>Methanoregulaceae</taxon>
        <taxon>Methanosphaerula</taxon>
    </lineage>
</organism>
<keyword evidence="3" id="KW-0963">Cytoplasm</keyword>
<dbReference type="EMBL" id="CP001338">
    <property type="protein sequence ID" value="ACL15643.1"/>
    <property type="molecule type" value="Genomic_DNA"/>
</dbReference>
<evidence type="ECO:0000256" key="1">
    <source>
        <dbReference type="ARBA" id="ARBA00010219"/>
    </source>
</evidence>
<comment type="caution">
    <text evidence="3">Lacks conserved residue(s) required for the propagation of feature annotation.</text>
</comment>
<dbReference type="KEGG" id="mpl:Mpal_0259"/>
<dbReference type="GO" id="GO:0008837">
    <property type="term" value="F:diaminopimelate epimerase activity"/>
    <property type="evidence" value="ECO:0007669"/>
    <property type="project" value="UniProtKB-UniRule"/>
</dbReference>
<comment type="subunit">
    <text evidence="3">Homodimer.</text>
</comment>
<accession>B8GJ70</accession>
<feature type="binding site" evidence="3">
    <location>
        <position position="72"/>
    </location>
    <ligand>
        <name>substrate</name>
    </ligand>
</feature>
<dbReference type="RefSeq" id="WP_012616962.1">
    <property type="nucleotide sequence ID" value="NC_011832.1"/>
</dbReference>
<dbReference type="Pfam" id="PF01678">
    <property type="entry name" value="DAP_epimerase"/>
    <property type="match status" value="2"/>
</dbReference>
<dbReference type="STRING" id="521011.Mpal_0259"/>
<evidence type="ECO:0000256" key="4">
    <source>
        <dbReference type="NCBIfam" id="TIGR00652"/>
    </source>
</evidence>
<dbReference type="AlphaFoldDB" id="B8GJ70"/>
<sequence>MVYTTISIPFCKLHGNGNDFLLIDELEGTRIPDQMKGEFAELYCDRRFGVGADGVLFLSAGTEGDLRMRIFQPDRSEAEMCGNGIRCFARYAFDQGYFTETCNVETPAGVLPVHVSIGDSTFLAQIHMPDPAFDCPGIPATGEGVYQQTIAGLTVHATNTGVPHAVVIVDDLAAVDVPGLAPQIRHHPSFLKGANVNFVQVTGPDAISVRTFERGVEDETLCCGTGATASAAVAHRLGLVGDHVAVETAGGPLWITLGKETLMEGPAVTVFVGEIPL</sequence>
<feature type="binding site" evidence="3">
    <location>
        <position position="18"/>
    </location>
    <ligand>
        <name>substrate</name>
    </ligand>
</feature>
<evidence type="ECO:0000256" key="3">
    <source>
        <dbReference type="HAMAP-Rule" id="MF_00197"/>
    </source>
</evidence>
<dbReference type="GO" id="GO:0009089">
    <property type="term" value="P:lysine biosynthetic process via diaminopimelate"/>
    <property type="evidence" value="ECO:0007669"/>
    <property type="project" value="UniProtKB-UniRule"/>
</dbReference>
<dbReference type="GeneID" id="7270645"/>
<feature type="binding site" evidence="3">
    <location>
        <begin position="224"/>
        <end position="225"/>
    </location>
    <ligand>
        <name>substrate</name>
    </ligand>
</feature>
<evidence type="ECO:0000256" key="2">
    <source>
        <dbReference type="ARBA" id="ARBA00023235"/>
    </source>
</evidence>
<feature type="site" description="Could be important to modulate the pK values of the two catalytic cysteine residues" evidence="3">
    <location>
        <position position="164"/>
    </location>
</feature>
<comment type="catalytic activity">
    <reaction evidence="3">
        <text>(2S,6S)-2,6-diaminopimelate = meso-2,6-diaminopimelate</text>
        <dbReference type="Rhea" id="RHEA:15393"/>
        <dbReference type="ChEBI" id="CHEBI:57609"/>
        <dbReference type="ChEBI" id="CHEBI:57791"/>
        <dbReference type="EC" id="5.1.1.7"/>
    </reaction>
</comment>
<keyword evidence="3" id="KW-0457">Lysine biosynthesis</keyword>
<dbReference type="EC" id="5.1.1.7" evidence="3 4"/>
<dbReference type="UniPathway" id="UPA00034">
    <property type="reaction ID" value="UER00025"/>
</dbReference>
<keyword evidence="6" id="KW-1185">Reference proteome</keyword>
<reference evidence="5 6" key="1">
    <citation type="journal article" date="2015" name="Genome Announc.">
        <title>Complete Genome Sequence of Methanosphaerula palustris E1-9CT, a Hydrogenotrophic Methanogen Isolated from a Minerotrophic Fen Peatland.</title>
        <authorList>
            <person name="Cadillo-Quiroz H."/>
            <person name="Browne P."/>
            <person name="Kyrpides N."/>
            <person name="Woyke T."/>
            <person name="Goodwin L."/>
            <person name="Detter C."/>
            <person name="Yavitt J.B."/>
            <person name="Zinder S.H."/>
        </authorList>
    </citation>
    <scope>NUCLEOTIDE SEQUENCE [LARGE SCALE GENOMIC DNA]</scope>
    <source>
        <strain evidence="6">ATCC BAA-1556 / DSM 19958 / E1-9c</strain>
    </source>
</reference>
<dbReference type="Proteomes" id="UP000002457">
    <property type="component" value="Chromosome"/>
</dbReference>
<feature type="binding site" evidence="3">
    <location>
        <begin position="82"/>
        <end position="83"/>
    </location>
    <ligand>
        <name>substrate</name>
    </ligand>
</feature>
<evidence type="ECO:0000313" key="6">
    <source>
        <dbReference type="Proteomes" id="UP000002457"/>
    </source>
</evidence>
<feature type="active site" description="Proton acceptor" evidence="3">
    <location>
        <position position="223"/>
    </location>
</feature>
<protein>
    <recommendedName>
        <fullName evidence="3 4">Diaminopimelate epimerase</fullName>
        <shortName evidence="3">DAP epimerase</shortName>
        <ecNumber evidence="3 4">5.1.1.7</ecNumber>
    </recommendedName>
    <alternativeName>
        <fullName evidence="3">PLP-independent amino acid racemase</fullName>
    </alternativeName>
</protein>
<keyword evidence="3" id="KW-0028">Amino-acid biosynthesis</keyword>
<dbReference type="InterPro" id="IPR001653">
    <property type="entry name" value="DAP_epimerase_DapF"/>
</dbReference>
<dbReference type="PANTHER" id="PTHR31689">
    <property type="entry name" value="DIAMINOPIMELATE EPIMERASE, CHLOROPLASTIC"/>
    <property type="match status" value="1"/>
</dbReference>
<keyword evidence="2 3" id="KW-0413">Isomerase</keyword>
<feature type="site" description="Could be important to modulate the pK values of the two catalytic cysteine residues" evidence="3">
    <location>
        <position position="213"/>
    </location>
</feature>
<gene>
    <name evidence="3" type="primary">dapF</name>
    <name evidence="5" type="ordered locus">Mpal_0259</name>
</gene>
<name>B8GJ70_METPE</name>
<dbReference type="SUPFAM" id="SSF54506">
    <property type="entry name" value="Diaminopimelate epimerase-like"/>
    <property type="match status" value="2"/>
</dbReference>
<dbReference type="HOGENOM" id="CLU_053306_3_0_2"/>
<feature type="binding site" evidence="3">
    <location>
        <position position="195"/>
    </location>
    <ligand>
        <name>substrate</name>
    </ligand>
</feature>
<feature type="active site" description="Proton donor" evidence="3">
    <location>
        <position position="81"/>
    </location>
</feature>
<comment type="similarity">
    <text evidence="1 3">Belongs to the diaminopimelate epimerase family.</text>
</comment>
<dbReference type="GO" id="GO:0005829">
    <property type="term" value="C:cytosol"/>
    <property type="evidence" value="ECO:0007669"/>
    <property type="project" value="TreeGrafter"/>
</dbReference>
<dbReference type="HAMAP" id="MF_00197">
    <property type="entry name" value="DAP_epimerase"/>
    <property type="match status" value="1"/>
</dbReference>
<evidence type="ECO:0000313" key="5">
    <source>
        <dbReference type="EMBL" id="ACL15643.1"/>
    </source>
</evidence>